<dbReference type="Gene3D" id="2.40.128.590">
    <property type="entry name" value="CpcT/CpeT domain"/>
    <property type="match status" value="1"/>
</dbReference>
<reference evidence="1 2" key="1">
    <citation type="submission" date="2019-09" db="EMBL/GenBank/DDBJ databases">
        <authorList>
            <person name="Kevbrin V."/>
            <person name="Grouzdev D.S."/>
        </authorList>
    </citation>
    <scope>NUCLEOTIDE SEQUENCE [LARGE SCALE GENOMIC DNA]</scope>
    <source>
        <strain evidence="1 2">G-192</strain>
    </source>
</reference>
<dbReference type="PROSITE" id="PS51257">
    <property type="entry name" value="PROKAR_LIPOPROTEIN"/>
    <property type="match status" value="1"/>
</dbReference>
<dbReference type="Proteomes" id="UP000325122">
    <property type="component" value="Unassembled WGS sequence"/>
</dbReference>
<sequence>MEAAIRNTVWRAGAALSALGLAACTAPQGAGDERAPDAPAAQAAALEGVAIARLMAGRFDNAAQSEADGRTRLHVIHEAAASQALPGALIYAQLHTGGPDGPVYRQRLYQFADAPGPDGRLAMAVWTLRDPAAFADEDERPAMLSQLTPDALERFDPGCDFHWTGDGGLYRGEISKGDCRMISRRSGRELVVTAEFTISADLFTHGEAGRYGDDGEYAFAPEGGIDNHYDRLTELPRD</sequence>
<protein>
    <recommendedName>
        <fullName evidence="3">Lipoprotein</fullName>
    </recommendedName>
</protein>
<organism evidence="1 2">
    <name type="scientific">Alkalicaulis satelles</name>
    <dbReference type="NCBI Taxonomy" id="2609175"/>
    <lineage>
        <taxon>Bacteria</taxon>
        <taxon>Pseudomonadati</taxon>
        <taxon>Pseudomonadota</taxon>
        <taxon>Alphaproteobacteria</taxon>
        <taxon>Maricaulales</taxon>
        <taxon>Maricaulaceae</taxon>
        <taxon>Alkalicaulis</taxon>
    </lineage>
</organism>
<name>A0A5M6ZCL3_9PROT</name>
<keyword evidence="2" id="KW-1185">Reference proteome</keyword>
<dbReference type="AlphaFoldDB" id="A0A5M6ZCL3"/>
<evidence type="ECO:0008006" key="3">
    <source>
        <dbReference type="Google" id="ProtNLM"/>
    </source>
</evidence>
<evidence type="ECO:0000313" key="1">
    <source>
        <dbReference type="EMBL" id="KAA5801577.1"/>
    </source>
</evidence>
<gene>
    <name evidence="1" type="ORF">F1654_11810</name>
</gene>
<dbReference type="InterPro" id="IPR010404">
    <property type="entry name" value="CpcT/CpeT"/>
</dbReference>
<proteinExistence type="predicted"/>
<dbReference type="InterPro" id="IPR038672">
    <property type="entry name" value="CpcT/CpeT_sf"/>
</dbReference>
<dbReference type="CDD" id="cd16338">
    <property type="entry name" value="CpcT"/>
    <property type="match status" value="1"/>
</dbReference>
<dbReference type="Pfam" id="PF06206">
    <property type="entry name" value="CpeT"/>
    <property type="match status" value="1"/>
</dbReference>
<dbReference type="GO" id="GO:0016829">
    <property type="term" value="F:lyase activity"/>
    <property type="evidence" value="ECO:0007669"/>
    <property type="project" value="InterPro"/>
</dbReference>
<comment type="caution">
    <text evidence="1">The sequence shown here is derived from an EMBL/GenBank/DDBJ whole genome shotgun (WGS) entry which is preliminary data.</text>
</comment>
<evidence type="ECO:0000313" key="2">
    <source>
        <dbReference type="Proteomes" id="UP000325122"/>
    </source>
</evidence>
<dbReference type="RefSeq" id="WP_150023765.1">
    <property type="nucleotide sequence ID" value="NZ_VWOJ01000004.1"/>
</dbReference>
<accession>A0A5M6ZCL3</accession>
<dbReference type="EMBL" id="VWOJ01000004">
    <property type="protein sequence ID" value="KAA5801577.1"/>
    <property type="molecule type" value="Genomic_DNA"/>
</dbReference>